<dbReference type="HAMAP" id="MF_00599">
    <property type="entry name" value="FtsB"/>
    <property type="match status" value="1"/>
</dbReference>
<evidence type="ECO:0000256" key="4">
    <source>
        <dbReference type="ARBA" id="ARBA00022989"/>
    </source>
</evidence>
<dbReference type="GO" id="GO:0030428">
    <property type="term" value="C:cell septum"/>
    <property type="evidence" value="ECO:0007669"/>
    <property type="project" value="TreeGrafter"/>
</dbReference>
<keyword evidence="6 7" id="KW-0131">Cell cycle</keyword>
<sequence>MKIIYIALAIVILILQVRLLSSDGGVGELLSLQKNLDELHSKIDVLEQNNALLRKEVKDLQSSTQAIETIARQKLGMIGEDEAFIKIIELPKSQPKAVEKQTDMESNEATETPSNSLP</sequence>
<dbReference type="Proteomes" id="UP000285478">
    <property type="component" value="Chromosome"/>
</dbReference>
<dbReference type="RefSeq" id="WP_038151605.1">
    <property type="nucleotide sequence ID" value="NZ_CP035033.1"/>
</dbReference>
<dbReference type="PANTHER" id="PTHR37485">
    <property type="entry name" value="CELL DIVISION PROTEIN FTSB"/>
    <property type="match status" value="1"/>
</dbReference>
<keyword evidence="4 7" id="KW-1133">Transmembrane helix</keyword>
<evidence type="ECO:0000313" key="9">
    <source>
        <dbReference type="EMBL" id="QAB15416.1"/>
    </source>
</evidence>
<comment type="subcellular location">
    <subcellularLocation>
        <location evidence="7">Cell inner membrane</location>
        <topology evidence="7">Single-pass type II membrane protein</topology>
    </subcellularLocation>
    <text evidence="7">Localizes to the division septum.</text>
</comment>
<keyword evidence="7" id="KW-0997">Cell inner membrane</keyword>
<feature type="coiled-coil region" evidence="7">
    <location>
        <begin position="29"/>
        <end position="63"/>
    </location>
</feature>
<dbReference type="Pfam" id="PF04977">
    <property type="entry name" value="DivIC"/>
    <property type="match status" value="1"/>
</dbReference>
<feature type="topological domain" description="Periplasmic" evidence="7">
    <location>
        <begin position="22"/>
        <end position="118"/>
    </location>
</feature>
<keyword evidence="5 7" id="KW-0472">Membrane</keyword>
<dbReference type="EMBL" id="CP035033">
    <property type="protein sequence ID" value="QAB15416.1"/>
    <property type="molecule type" value="Genomic_DNA"/>
</dbReference>
<feature type="topological domain" description="Cytoplasmic" evidence="7">
    <location>
        <begin position="1"/>
        <end position="3"/>
    </location>
</feature>
<evidence type="ECO:0000313" key="10">
    <source>
        <dbReference type="Proteomes" id="UP000285478"/>
    </source>
</evidence>
<evidence type="ECO:0000256" key="6">
    <source>
        <dbReference type="ARBA" id="ARBA00023306"/>
    </source>
</evidence>
<dbReference type="InterPro" id="IPR023081">
    <property type="entry name" value="Cell_div_FtsB"/>
</dbReference>
<dbReference type="GO" id="GO:0043093">
    <property type="term" value="P:FtsZ-dependent cytokinesis"/>
    <property type="evidence" value="ECO:0007669"/>
    <property type="project" value="UniProtKB-UniRule"/>
</dbReference>
<keyword evidence="2 7" id="KW-0132">Cell division</keyword>
<dbReference type="GO" id="GO:0005886">
    <property type="term" value="C:plasma membrane"/>
    <property type="evidence" value="ECO:0007669"/>
    <property type="project" value="UniProtKB-SubCell"/>
</dbReference>
<evidence type="ECO:0000256" key="3">
    <source>
        <dbReference type="ARBA" id="ARBA00022692"/>
    </source>
</evidence>
<protein>
    <recommendedName>
        <fullName evidence="7">Cell division protein FtsB</fullName>
    </recommendedName>
</protein>
<comment type="function">
    <text evidence="7">Essential cell division protein. May link together the upstream cell division proteins, which are predominantly cytoplasmic, with the downstream cell division proteins, which are predominantly periplasmic.</text>
</comment>
<reference evidence="9 10" key="1">
    <citation type="journal article" date="2018" name="Environ. Microbiol.">
        <title>Genomes of ubiquitous marine and hypersaline Hydrogenovibrio, Thiomicrorhabdus and Thiomicrospira spp. encode a diversity of mechanisms to sustain chemolithoautotrophy in heterogeneous environments.</title>
        <authorList>
            <person name="Scott K.M."/>
            <person name="Williams J."/>
            <person name="Porter C.M.B."/>
            <person name="Russel S."/>
            <person name="Harmer T.L."/>
            <person name="Paul J.H."/>
            <person name="Antonen K.M."/>
            <person name="Bridges M.K."/>
            <person name="Camper G.J."/>
            <person name="Campla C.K."/>
            <person name="Casella L.G."/>
            <person name="Chase E."/>
            <person name="Conrad J.W."/>
            <person name="Cruz M.C."/>
            <person name="Dunlap D.S."/>
            <person name="Duran L."/>
            <person name="Fahsbender E.M."/>
            <person name="Goldsmith D.B."/>
            <person name="Keeley R.F."/>
            <person name="Kondoff M.R."/>
            <person name="Kussy B.I."/>
            <person name="Lane M.K."/>
            <person name="Lawler S."/>
            <person name="Leigh B.A."/>
            <person name="Lewis C."/>
            <person name="Lostal L.M."/>
            <person name="Marking D."/>
            <person name="Mancera P.A."/>
            <person name="McClenthan E.C."/>
            <person name="McIntyre E.A."/>
            <person name="Mine J.A."/>
            <person name="Modi S."/>
            <person name="Moore B.D."/>
            <person name="Morgan W.A."/>
            <person name="Nelson K.M."/>
            <person name="Nguyen K.N."/>
            <person name="Ogburn N."/>
            <person name="Parrino D.G."/>
            <person name="Pedapudi A.D."/>
            <person name="Pelham R.P."/>
            <person name="Preece A.M."/>
            <person name="Rampersad E.A."/>
            <person name="Richardson J.C."/>
            <person name="Rodgers C.M."/>
            <person name="Schaffer B.L."/>
            <person name="Sheridan N.E."/>
            <person name="Solone M.R."/>
            <person name="Staley Z.R."/>
            <person name="Tabuchi M."/>
            <person name="Waide R.J."/>
            <person name="Wanjugi P.W."/>
            <person name="Young S."/>
            <person name="Clum A."/>
            <person name="Daum C."/>
            <person name="Huntemann M."/>
            <person name="Ivanova N."/>
            <person name="Kyrpides N."/>
            <person name="Mikhailova N."/>
            <person name="Palaniappan K."/>
            <person name="Pillay M."/>
            <person name="Reddy T.B.K."/>
            <person name="Shapiro N."/>
            <person name="Stamatis D."/>
            <person name="Varghese N."/>
            <person name="Woyke T."/>
            <person name="Boden R."/>
            <person name="Freyermuth S.K."/>
            <person name="Kerfeld C.A."/>
        </authorList>
    </citation>
    <scope>NUCLEOTIDE SEQUENCE [LARGE SCALE GENOMIC DNA]</scope>
    <source>
        <strain evidence="9 10">JR-2</strain>
    </source>
</reference>
<gene>
    <name evidence="7" type="primary">ftsB</name>
    <name evidence="9" type="ORF">EPV75_06950</name>
</gene>
<organism evidence="9 10">
    <name type="scientific">Hydrogenovibrio thermophilus</name>
    <dbReference type="NCBI Taxonomy" id="265883"/>
    <lineage>
        <taxon>Bacteria</taxon>
        <taxon>Pseudomonadati</taxon>
        <taxon>Pseudomonadota</taxon>
        <taxon>Gammaproteobacteria</taxon>
        <taxon>Thiotrichales</taxon>
        <taxon>Piscirickettsiaceae</taxon>
        <taxon>Hydrogenovibrio</taxon>
    </lineage>
</organism>
<keyword evidence="7" id="KW-0175">Coiled coil</keyword>
<keyword evidence="3 7" id="KW-0812">Transmembrane</keyword>
<name>A0A410H3D5_9GAMM</name>
<dbReference type="AlphaFoldDB" id="A0A410H3D5"/>
<keyword evidence="1 7" id="KW-1003">Cell membrane</keyword>
<accession>A0A410H3D5</accession>
<keyword evidence="10" id="KW-1185">Reference proteome</keyword>
<evidence type="ECO:0000256" key="1">
    <source>
        <dbReference type="ARBA" id="ARBA00022475"/>
    </source>
</evidence>
<comment type="subunit">
    <text evidence="7">Part of a complex composed of FtsB, FtsL and FtsQ.</text>
</comment>
<evidence type="ECO:0000256" key="8">
    <source>
        <dbReference type="SAM" id="MobiDB-lite"/>
    </source>
</evidence>
<evidence type="ECO:0000256" key="7">
    <source>
        <dbReference type="HAMAP-Rule" id="MF_00599"/>
    </source>
</evidence>
<comment type="similarity">
    <text evidence="7">Belongs to the FtsB family.</text>
</comment>
<dbReference type="PANTHER" id="PTHR37485:SF1">
    <property type="entry name" value="CELL DIVISION PROTEIN FTSB"/>
    <property type="match status" value="1"/>
</dbReference>
<feature type="compositionally biased region" description="Polar residues" evidence="8">
    <location>
        <begin position="107"/>
        <end position="118"/>
    </location>
</feature>
<dbReference type="InterPro" id="IPR007060">
    <property type="entry name" value="FtsL/DivIC"/>
</dbReference>
<dbReference type="GO" id="GO:0032153">
    <property type="term" value="C:cell division site"/>
    <property type="evidence" value="ECO:0007669"/>
    <property type="project" value="UniProtKB-UniRule"/>
</dbReference>
<dbReference type="KEGG" id="htr:EPV75_06950"/>
<proteinExistence type="inferred from homology"/>
<evidence type="ECO:0000256" key="2">
    <source>
        <dbReference type="ARBA" id="ARBA00022618"/>
    </source>
</evidence>
<evidence type="ECO:0000256" key="5">
    <source>
        <dbReference type="ARBA" id="ARBA00023136"/>
    </source>
</evidence>
<feature type="region of interest" description="Disordered" evidence="8">
    <location>
        <begin position="94"/>
        <end position="118"/>
    </location>
</feature>